<proteinExistence type="predicted"/>
<dbReference type="KEGG" id="sper:EW093_13055"/>
<evidence type="ECO:0000313" key="3">
    <source>
        <dbReference type="Proteomes" id="UP000323824"/>
    </source>
</evidence>
<dbReference type="EMBL" id="CP035807">
    <property type="protein sequence ID" value="QEN05602.1"/>
    <property type="molecule type" value="Genomic_DNA"/>
</dbReference>
<dbReference type="Pfam" id="PF08011">
    <property type="entry name" value="PDDEXK_9"/>
    <property type="match status" value="1"/>
</dbReference>
<dbReference type="RefSeq" id="WP_149568838.1">
    <property type="nucleotide sequence ID" value="NZ_CP035807.1"/>
</dbReference>
<keyword evidence="3" id="KW-1185">Reference proteome</keyword>
<dbReference type="Proteomes" id="UP000323824">
    <property type="component" value="Chromosome"/>
</dbReference>
<reference evidence="2 3" key="2">
    <citation type="submission" date="2019-09" db="EMBL/GenBank/DDBJ databases">
        <title>Complete Genome Sequence and Methylome Analysis of free living Spirochaetas.</title>
        <authorList>
            <person name="Leshcheva N."/>
            <person name="Mikheeva N."/>
        </authorList>
    </citation>
    <scope>NUCLEOTIDE SEQUENCE [LARGE SCALE GENOMIC DNA]</scope>
    <source>
        <strain evidence="2 3">P</strain>
    </source>
</reference>
<name>A0A5C1QH77_9SPIO</name>
<gene>
    <name evidence="2" type="ORF">EW093_13055</name>
</gene>
<dbReference type="InterPro" id="IPR018631">
    <property type="entry name" value="AAA-ATPase-like_dom"/>
</dbReference>
<dbReference type="OrthoDB" id="362582at2"/>
<accession>A0A5C1QH77</accession>
<dbReference type="PANTHER" id="PTHR34825:SF1">
    <property type="entry name" value="AAA-ATPASE-LIKE DOMAIN-CONTAINING PROTEIN"/>
    <property type="match status" value="1"/>
</dbReference>
<organism evidence="2 3">
    <name type="scientific">Thiospirochaeta perfilievii</name>
    <dbReference type="NCBI Taxonomy" id="252967"/>
    <lineage>
        <taxon>Bacteria</taxon>
        <taxon>Pseudomonadati</taxon>
        <taxon>Spirochaetota</taxon>
        <taxon>Spirochaetia</taxon>
        <taxon>Spirochaetales</taxon>
        <taxon>Spirochaetaceae</taxon>
        <taxon>Thiospirochaeta</taxon>
    </lineage>
</organism>
<dbReference type="AlphaFoldDB" id="A0A5C1QH77"/>
<dbReference type="InterPro" id="IPR012547">
    <property type="entry name" value="PDDEXK_9"/>
</dbReference>
<dbReference type="PANTHER" id="PTHR34825">
    <property type="entry name" value="CONSERVED PROTEIN, WITH A WEAK D-GALACTARATE DEHYDRATASE/ALTRONATE HYDROLASE DOMAIN"/>
    <property type="match status" value="1"/>
</dbReference>
<evidence type="ECO:0000259" key="1">
    <source>
        <dbReference type="Pfam" id="PF09820"/>
    </source>
</evidence>
<protein>
    <recommendedName>
        <fullName evidence="1">AAA-ATPase-like domain-containing protein</fullName>
    </recommendedName>
</protein>
<evidence type="ECO:0000313" key="2">
    <source>
        <dbReference type="EMBL" id="QEN05602.1"/>
    </source>
</evidence>
<sequence>MTKLPTGIQTFSKIREDNYAYVDKTRDIYNLINNGTYYFLSRPRRFGKSLLIDTISELFKGSKEYFKGLFIYDKWDWSIKYPVIKINFAAGTVRTPETLNSKINFILEDNCKRLGINYNKNIDLYHLIQSAHEKYGQKVVVLVDEYDKPIIDAIKNKVVAAENREILGDFYSAIKASDEYVKFTMLTGVSKFSKVNLFSNLNNLTDITMNKTYGTITGYTQNDLETTFSKHLECANIKKVKRWYNGYNYFSEPIYNPFDILQFIFNDFIFKNYWWETGNPTFLIETLKKSNFYIPDIDRLIVKEETLNAFDVDKIDFIALLWQTGYLTFEKMEQFDSGIEYTMKIPNLEVKNSLNYLFLTYLTSGDTSLPNGSEVSKILKEENIESLIINLKSLFSAIPYNNYVNNEIANYEGYYSSVIYTFLSSLGYFTVAEDVTNRGRIDLTLKTRSAIFIFEFKVDSKEEAIKQIKERKYYEKYQVENKNIYIIGINFDSESKNILEYKWEKI</sequence>
<feature type="domain" description="AAA-ATPase-like" evidence="1">
    <location>
        <begin position="5"/>
        <end position="198"/>
    </location>
</feature>
<dbReference type="Pfam" id="PF09820">
    <property type="entry name" value="AAA-ATPase_like"/>
    <property type="match status" value="1"/>
</dbReference>
<reference evidence="2 3" key="1">
    <citation type="submission" date="2019-02" db="EMBL/GenBank/DDBJ databases">
        <authorList>
            <person name="Fomenkov A."/>
            <person name="Dubinina G."/>
            <person name="Grabovich M."/>
            <person name="Vincze T."/>
            <person name="Roberts R.J."/>
        </authorList>
    </citation>
    <scope>NUCLEOTIDE SEQUENCE [LARGE SCALE GENOMIC DNA]</scope>
    <source>
        <strain evidence="2 3">P</strain>
    </source>
</reference>